<evidence type="ECO:0000313" key="2">
    <source>
        <dbReference type="Proteomes" id="UP001500655"/>
    </source>
</evidence>
<dbReference type="InterPro" id="IPR049790">
    <property type="entry name" value="Rv3655c/TadE"/>
</dbReference>
<dbReference type="EMBL" id="BAAALS010000017">
    <property type="protein sequence ID" value="GAA1761730.1"/>
    <property type="molecule type" value="Genomic_DNA"/>
</dbReference>
<accession>A0ABP4WSE4</accession>
<gene>
    <name evidence="1" type="ORF">GCM10009681_36090</name>
</gene>
<evidence type="ECO:0008006" key="3">
    <source>
        <dbReference type="Google" id="ProtNLM"/>
    </source>
</evidence>
<dbReference type="Proteomes" id="UP001500655">
    <property type="component" value="Unassembled WGS sequence"/>
</dbReference>
<name>A0ABP4WSE4_9ACTN</name>
<keyword evidence="2" id="KW-1185">Reference proteome</keyword>
<protein>
    <recommendedName>
        <fullName evidence="3">Pilus assembly protein TadE</fullName>
    </recommendedName>
</protein>
<dbReference type="NCBIfam" id="NF041390">
    <property type="entry name" value="TadE_Rv3655c"/>
    <property type="match status" value="1"/>
</dbReference>
<comment type="caution">
    <text evidence="1">The sequence shown here is derived from an EMBL/GenBank/DDBJ whole genome shotgun (WGS) entry which is preliminary data.</text>
</comment>
<sequence length="106" mass="10442">MEIAVALPVLVSLTLVAVGAVNAVLTRVRCVDAARDAALAAARGDAGEAAGRRLAPDGASVVVSVDGDLVRARVRAVVRPFGGLGQFTVTGEATAAVEPGVGDGPP</sequence>
<reference evidence="2" key="1">
    <citation type="journal article" date="2019" name="Int. J. Syst. Evol. Microbiol.">
        <title>The Global Catalogue of Microorganisms (GCM) 10K type strain sequencing project: providing services to taxonomists for standard genome sequencing and annotation.</title>
        <authorList>
            <consortium name="The Broad Institute Genomics Platform"/>
            <consortium name="The Broad Institute Genome Sequencing Center for Infectious Disease"/>
            <person name="Wu L."/>
            <person name="Ma J."/>
        </authorList>
    </citation>
    <scope>NUCLEOTIDE SEQUENCE [LARGE SCALE GENOMIC DNA]</scope>
    <source>
        <strain evidence="2">JCM 13249</strain>
    </source>
</reference>
<proteinExistence type="predicted"/>
<evidence type="ECO:0000313" key="1">
    <source>
        <dbReference type="EMBL" id="GAA1761730.1"/>
    </source>
</evidence>
<organism evidence="1 2">
    <name type="scientific">Luedemannella helvata</name>
    <dbReference type="NCBI Taxonomy" id="349315"/>
    <lineage>
        <taxon>Bacteria</taxon>
        <taxon>Bacillati</taxon>
        <taxon>Actinomycetota</taxon>
        <taxon>Actinomycetes</taxon>
        <taxon>Micromonosporales</taxon>
        <taxon>Micromonosporaceae</taxon>
        <taxon>Luedemannella</taxon>
    </lineage>
</organism>